<keyword evidence="3" id="KW-1185">Reference proteome</keyword>
<dbReference type="GO" id="GO:0005524">
    <property type="term" value="F:ATP binding"/>
    <property type="evidence" value="ECO:0007669"/>
    <property type="project" value="InterPro"/>
</dbReference>
<sequence>MADLYIMDRSEYILKRMVLLRNWEAPTISDARRNFGDDLAEKIFCNCDDSFKEDFGLEPPLKGPMGKDLWSSPSDLLIGKVCLKPPFTSKHIRALTHQGILKIGLKIEKLFWNQMEIEKSKELEEQERTLKLLCETAKREAIANTRNVMIDNFRSERLDIVTEMENIFKEELQKMEDEYFDKIREKLKEQAETLKQYYEALLEEERLKNNEIVSHNSSVDLDEIEKTLQTAFQTYLQKAQILANFKIQVEQARCKEKLKSLRHELECKNLANLMYVMCMERKKCNYENSLVKTELAKEIHTLSDLLQDKDKEAEKLVTEKNDLQKNVDLRESALSKVMTEFQKFIYFALKAEPKQAEYLLSGEKLLLLELANELSKSTN</sequence>
<dbReference type="GO" id="GO:0004222">
    <property type="term" value="F:metalloendopeptidase activity"/>
    <property type="evidence" value="ECO:0007669"/>
    <property type="project" value="InterPro"/>
</dbReference>
<dbReference type="EMBL" id="JARQZJ010000007">
    <property type="protein sequence ID" value="KAK9871836.1"/>
    <property type="molecule type" value="Genomic_DNA"/>
</dbReference>
<feature type="coiled-coil region" evidence="1">
    <location>
        <begin position="120"/>
        <end position="204"/>
    </location>
</feature>
<evidence type="ECO:0000313" key="3">
    <source>
        <dbReference type="Proteomes" id="UP001431783"/>
    </source>
</evidence>
<name>A0AAW1TUM2_9CUCU</name>
<dbReference type="GO" id="GO:0006508">
    <property type="term" value="P:proteolysis"/>
    <property type="evidence" value="ECO:0007669"/>
    <property type="project" value="InterPro"/>
</dbReference>
<gene>
    <name evidence="2" type="ORF">WA026_014293</name>
</gene>
<accession>A0AAW1TUM2</accession>
<dbReference type="Proteomes" id="UP001431783">
    <property type="component" value="Unassembled WGS sequence"/>
</dbReference>
<dbReference type="SUPFAM" id="SSF140990">
    <property type="entry name" value="FtsH protease domain-like"/>
    <property type="match status" value="1"/>
</dbReference>
<keyword evidence="1" id="KW-0175">Coiled coil</keyword>
<evidence type="ECO:0000256" key="1">
    <source>
        <dbReference type="SAM" id="Coils"/>
    </source>
</evidence>
<evidence type="ECO:0000313" key="2">
    <source>
        <dbReference type="EMBL" id="KAK9871836.1"/>
    </source>
</evidence>
<organism evidence="2 3">
    <name type="scientific">Henosepilachna vigintioctopunctata</name>
    <dbReference type="NCBI Taxonomy" id="420089"/>
    <lineage>
        <taxon>Eukaryota</taxon>
        <taxon>Metazoa</taxon>
        <taxon>Ecdysozoa</taxon>
        <taxon>Arthropoda</taxon>
        <taxon>Hexapoda</taxon>
        <taxon>Insecta</taxon>
        <taxon>Pterygota</taxon>
        <taxon>Neoptera</taxon>
        <taxon>Endopterygota</taxon>
        <taxon>Coleoptera</taxon>
        <taxon>Polyphaga</taxon>
        <taxon>Cucujiformia</taxon>
        <taxon>Coccinelloidea</taxon>
        <taxon>Coccinellidae</taxon>
        <taxon>Epilachninae</taxon>
        <taxon>Epilachnini</taxon>
        <taxon>Henosepilachna</taxon>
    </lineage>
</organism>
<dbReference type="AlphaFoldDB" id="A0AAW1TUM2"/>
<dbReference type="InterPro" id="IPR037219">
    <property type="entry name" value="Peptidase_M41-like"/>
</dbReference>
<proteinExistence type="predicted"/>
<comment type="caution">
    <text evidence="2">The sequence shown here is derived from an EMBL/GenBank/DDBJ whole genome shotgun (WGS) entry which is preliminary data.</text>
</comment>
<reference evidence="2 3" key="1">
    <citation type="submission" date="2023-03" db="EMBL/GenBank/DDBJ databases">
        <title>Genome insight into feeding habits of ladybird beetles.</title>
        <authorList>
            <person name="Li H.-S."/>
            <person name="Huang Y.-H."/>
            <person name="Pang H."/>
        </authorList>
    </citation>
    <scope>NUCLEOTIDE SEQUENCE [LARGE SCALE GENOMIC DNA]</scope>
    <source>
        <strain evidence="2">SYSU_2023b</strain>
        <tissue evidence="2">Whole body</tissue>
    </source>
</reference>
<dbReference type="GO" id="GO:0004176">
    <property type="term" value="F:ATP-dependent peptidase activity"/>
    <property type="evidence" value="ECO:0007669"/>
    <property type="project" value="InterPro"/>
</dbReference>
<protein>
    <submittedName>
        <fullName evidence="2">Uncharacterized protein</fullName>
    </submittedName>
</protein>